<name>A0A9N8Z7K7_9GLOM</name>
<keyword evidence="4" id="KW-1185">Reference proteome</keyword>
<reference evidence="3" key="1">
    <citation type="submission" date="2021-06" db="EMBL/GenBank/DDBJ databases">
        <authorList>
            <person name="Kallberg Y."/>
            <person name="Tangrot J."/>
            <person name="Rosling A."/>
        </authorList>
    </citation>
    <scope>NUCLEOTIDE SEQUENCE</scope>
    <source>
        <strain evidence="3">FL130A</strain>
    </source>
</reference>
<evidence type="ECO:0000313" key="3">
    <source>
        <dbReference type="EMBL" id="CAG8479020.1"/>
    </source>
</evidence>
<feature type="coiled-coil region" evidence="1">
    <location>
        <begin position="141"/>
        <end position="204"/>
    </location>
</feature>
<sequence>SGAILQVMLWATPLEQPDSSLSGSKPTPDSGWVHSGAAPESTMNKNNANFIQLFQTRFLPDLESMQVSHSIIQSSFSDISYETEEATIISEIKQQERNFYKLTQNNIKIINISAAFTYDLLIYINEMIQRNLEHEEFLAVLEEVARRTTEILEECERIKKEYEQMFVLLGMIAKNLNSQNEELRKKKENTENEIQRLKEESEGEFMFRTGGLVLTGITVFQAPRITGALLTIVMSIPLLYSLRTSEMVKERIVNAYKTLSFLVVKKQKLVYTQRTIENINFHIQIIIQVLKEVEEFWCCLLRGTYFAEGKNKSKEEILSNNDIKNKVQKLPRVIGKARVEKWEIARNVFNAYITKMRDATNENIEKLRCEFY</sequence>
<comment type="caution">
    <text evidence="3">The sequence shown here is derived from an EMBL/GenBank/DDBJ whole genome shotgun (WGS) entry which is preliminary data.</text>
</comment>
<dbReference type="Proteomes" id="UP000789508">
    <property type="component" value="Unassembled WGS sequence"/>
</dbReference>
<feature type="region of interest" description="Disordered" evidence="2">
    <location>
        <begin position="16"/>
        <end position="40"/>
    </location>
</feature>
<dbReference type="AlphaFoldDB" id="A0A9N8Z7K7"/>
<organism evidence="3 4">
    <name type="scientific">Ambispora leptoticha</name>
    <dbReference type="NCBI Taxonomy" id="144679"/>
    <lineage>
        <taxon>Eukaryota</taxon>
        <taxon>Fungi</taxon>
        <taxon>Fungi incertae sedis</taxon>
        <taxon>Mucoromycota</taxon>
        <taxon>Glomeromycotina</taxon>
        <taxon>Glomeromycetes</taxon>
        <taxon>Archaeosporales</taxon>
        <taxon>Ambisporaceae</taxon>
        <taxon>Ambispora</taxon>
    </lineage>
</organism>
<dbReference type="EMBL" id="CAJVPS010000343">
    <property type="protein sequence ID" value="CAG8479020.1"/>
    <property type="molecule type" value="Genomic_DNA"/>
</dbReference>
<feature type="non-terminal residue" evidence="3">
    <location>
        <position position="372"/>
    </location>
</feature>
<evidence type="ECO:0000256" key="2">
    <source>
        <dbReference type="SAM" id="MobiDB-lite"/>
    </source>
</evidence>
<feature type="compositionally biased region" description="Polar residues" evidence="2">
    <location>
        <begin position="17"/>
        <end position="27"/>
    </location>
</feature>
<protein>
    <submittedName>
        <fullName evidence="3">3111_t:CDS:1</fullName>
    </submittedName>
</protein>
<evidence type="ECO:0000313" key="4">
    <source>
        <dbReference type="Proteomes" id="UP000789508"/>
    </source>
</evidence>
<keyword evidence="1" id="KW-0175">Coiled coil</keyword>
<gene>
    <name evidence="3" type="ORF">ALEPTO_LOCUS2391</name>
</gene>
<evidence type="ECO:0000256" key="1">
    <source>
        <dbReference type="SAM" id="Coils"/>
    </source>
</evidence>
<accession>A0A9N8Z7K7</accession>
<proteinExistence type="predicted"/>